<evidence type="ECO:0000313" key="1">
    <source>
        <dbReference type="EMBL" id="MFD0629283.1"/>
    </source>
</evidence>
<reference evidence="2" key="1">
    <citation type="journal article" date="2019" name="Int. J. Syst. Evol. Microbiol.">
        <title>The Global Catalogue of Microorganisms (GCM) 10K type strain sequencing project: providing services to taxonomists for standard genome sequencing and annotation.</title>
        <authorList>
            <consortium name="The Broad Institute Genomics Platform"/>
            <consortium name="The Broad Institute Genome Sequencing Center for Infectious Disease"/>
            <person name="Wu L."/>
            <person name="Ma J."/>
        </authorList>
    </citation>
    <scope>NUCLEOTIDE SEQUENCE [LARGE SCALE GENOMIC DNA]</scope>
    <source>
        <strain evidence="2">JCM 12607</strain>
    </source>
</reference>
<protein>
    <submittedName>
        <fullName evidence="1">Uncharacterized protein</fullName>
    </submittedName>
</protein>
<keyword evidence="2" id="KW-1185">Reference proteome</keyword>
<gene>
    <name evidence="1" type="ORF">ACFQ2K_48415</name>
</gene>
<name>A0ABW2X6Z9_9ACTN</name>
<sequence length="208" mass="21633">MWRLAESAHPVLTDEGGAILDERTGRWTHLTLTACAALMLLFAGATMKETAGQYAERYGIDAGQARGRRPYGRGRVGRAGPRRGGPSALVGVVAVTSMEAYSTVRTGTFPERCAAAAGLALALVLLWLPFRHTVRTVAPATRLPCSGVSTRRPGSSSRRSVPALACGRPLVAPHVALLIALPVAPGSVVIGGEPRIAGAATSGPRADY</sequence>
<dbReference type="EMBL" id="JBHTGL010000008">
    <property type="protein sequence ID" value="MFD0629283.1"/>
    <property type="molecule type" value="Genomic_DNA"/>
</dbReference>
<comment type="caution">
    <text evidence="1">The sequence shown here is derived from an EMBL/GenBank/DDBJ whole genome shotgun (WGS) entry which is preliminary data.</text>
</comment>
<proteinExistence type="predicted"/>
<organism evidence="1 2">
    <name type="scientific">Streptomyces sanglieri</name>
    <dbReference type="NCBI Taxonomy" id="193460"/>
    <lineage>
        <taxon>Bacteria</taxon>
        <taxon>Bacillati</taxon>
        <taxon>Actinomycetota</taxon>
        <taxon>Actinomycetes</taxon>
        <taxon>Kitasatosporales</taxon>
        <taxon>Streptomycetaceae</taxon>
        <taxon>Streptomyces</taxon>
    </lineage>
</organism>
<evidence type="ECO:0000313" key="2">
    <source>
        <dbReference type="Proteomes" id="UP001596915"/>
    </source>
</evidence>
<dbReference type="Proteomes" id="UP001596915">
    <property type="component" value="Unassembled WGS sequence"/>
</dbReference>
<accession>A0ABW2X6Z9</accession>